<evidence type="ECO:0000256" key="3">
    <source>
        <dbReference type="ARBA" id="ARBA00022448"/>
    </source>
</evidence>
<evidence type="ECO:0000256" key="9">
    <source>
        <dbReference type="SAM" id="MobiDB-lite"/>
    </source>
</evidence>
<dbReference type="PANTHER" id="PTHR19139:SF199">
    <property type="entry name" value="MIP17260P"/>
    <property type="match status" value="1"/>
</dbReference>
<evidence type="ECO:0000256" key="2">
    <source>
        <dbReference type="ARBA" id="ARBA00006175"/>
    </source>
</evidence>
<dbReference type="SUPFAM" id="SSF81338">
    <property type="entry name" value="Aquaporin-like"/>
    <property type="match status" value="1"/>
</dbReference>
<dbReference type="PRINTS" id="PR00783">
    <property type="entry name" value="MINTRINSICP"/>
</dbReference>
<gene>
    <name evidence="11" type="ORF">IE331_03290</name>
</gene>
<dbReference type="PROSITE" id="PS00221">
    <property type="entry name" value="MIP"/>
    <property type="match status" value="1"/>
</dbReference>
<dbReference type="RefSeq" id="WP_192140446.1">
    <property type="nucleotide sequence ID" value="NZ_JACYXZ010000001.1"/>
</dbReference>
<evidence type="ECO:0000313" key="11">
    <source>
        <dbReference type="EMBL" id="MBD8868641.1"/>
    </source>
</evidence>
<organism evidence="11 12">
    <name type="scientific">Nocardioides donggukensis</name>
    <dbReference type="NCBI Taxonomy" id="2774019"/>
    <lineage>
        <taxon>Bacteria</taxon>
        <taxon>Bacillati</taxon>
        <taxon>Actinomycetota</taxon>
        <taxon>Actinomycetes</taxon>
        <taxon>Propionibacteriales</taxon>
        <taxon>Nocardioidaceae</taxon>
        <taxon>Nocardioides</taxon>
    </lineage>
</organism>
<evidence type="ECO:0000256" key="8">
    <source>
        <dbReference type="RuleBase" id="RU000477"/>
    </source>
</evidence>
<dbReference type="AlphaFoldDB" id="A0A927K2S4"/>
<protein>
    <submittedName>
        <fullName evidence="11">Aquaporin</fullName>
    </submittedName>
</protein>
<evidence type="ECO:0000256" key="5">
    <source>
        <dbReference type="ARBA" id="ARBA00022692"/>
    </source>
</evidence>
<feature type="transmembrane region" description="Helical" evidence="10">
    <location>
        <begin position="126"/>
        <end position="149"/>
    </location>
</feature>
<feature type="transmembrane region" description="Helical" evidence="10">
    <location>
        <begin position="12"/>
        <end position="33"/>
    </location>
</feature>
<dbReference type="Proteomes" id="UP000616839">
    <property type="component" value="Unassembled WGS sequence"/>
</dbReference>
<feature type="transmembrane region" description="Helical" evidence="10">
    <location>
        <begin position="201"/>
        <end position="221"/>
    </location>
</feature>
<keyword evidence="4" id="KW-1003">Cell membrane</keyword>
<dbReference type="GO" id="GO:0005886">
    <property type="term" value="C:plasma membrane"/>
    <property type="evidence" value="ECO:0007669"/>
    <property type="project" value="UniProtKB-SubCell"/>
</dbReference>
<feature type="compositionally biased region" description="Basic and acidic residues" evidence="9">
    <location>
        <begin position="283"/>
        <end position="297"/>
    </location>
</feature>
<evidence type="ECO:0000256" key="6">
    <source>
        <dbReference type="ARBA" id="ARBA00022989"/>
    </source>
</evidence>
<feature type="region of interest" description="Disordered" evidence="9">
    <location>
        <begin position="236"/>
        <end position="297"/>
    </location>
</feature>
<dbReference type="PANTHER" id="PTHR19139">
    <property type="entry name" value="AQUAPORIN TRANSPORTER"/>
    <property type="match status" value="1"/>
</dbReference>
<dbReference type="InterPro" id="IPR000425">
    <property type="entry name" value="MIP"/>
</dbReference>
<keyword evidence="6 10" id="KW-1133">Transmembrane helix</keyword>
<comment type="subcellular location">
    <subcellularLocation>
        <location evidence="1">Cell membrane</location>
        <topology evidence="1">Multi-pass membrane protein</topology>
    </subcellularLocation>
</comment>
<dbReference type="GO" id="GO:0015250">
    <property type="term" value="F:water channel activity"/>
    <property type="evidence" value="ECO:0007669"/>
    <property type="project" value="TreeGrafter"/>
</dbReference>
<sequence length="297" mass="30121">MQHYRQALGQQVAAEAFGTFVIVLVGAATVVVADDPVATGLAFGLSLLVMTYAVGHLSGGHFNPAVSVGFAVSGRMTWPQVGVYAAAQVGGAVVAGLTLFVVLHGYDGYESRGNMGQNFFGSEAPGGFAVWAALLVEVVAAAIFVLVMLSVTDRRNPAAAVAPVVLGLGLAAIYLATSGMTGGSVNPARSIGPGLFAGTDAVLQLWLFILAPLAGAALAGLGHPLVFGRDEAPVPGSGLRLPQRPRHAAAPEAASPEDRRTDGPADGPTQGSAERLSAGPGDRPADDHPDRESPGRS</sequence>
<comment type="similarity">
    <text evidence="2 8">Belongs to the MIP/aquaporin (TC 1.A.8) family.</text>
</comment>
<feature type="transmembrane region" description="Helical" evidence="10">
    <location>
        <begin position="161"/>
        <end position="181"/>
    </location>
</feature>
<keyword evidence="7 10" id="KW-0472">Membrane</keyword>
<name>A0A927K2S4_9ACTN</name>
<dbReference type="EMBL" id="JACYXZ010000001">
    <property type="protein sequence ID" value="MBD8868641.1"/>
    <property type="molecule type" value="Genomic_DNA"/>
</dbReference>
<evidence type="ECO:0000256" key="10">
    <source>
        <dbReference type="SAM" id="Phobius"/>
    </source>
</evidence>
<evidence type="ECO:0000313" key="12">
    <source>
        <dbReference type="Proteomes" id="UP000616839"/>
    </source>
</evidence>
<feature type="transmembrane region" description="Helical" evidence="10">
    <location>
        <begin position="81"/>
        <end position="106"/>
    </location>
</feature>
<dbReference type="InterPro" id="IPR023271">
    <property type="entry name" value="Aquaporin-like"/>
</dbReference>
<evidence type="ECO:0000256" key="7">
    <source>
        <dbReference type="ARBA" id="ARBA00023136"/>
    </source>
</evidence>
<keyword evidence="3 8" id="KW-0813">Transport</keyword>
<accession>A0A927K2S4</accession>
<comment type="caution">
    <text evidence="11">The sequence shown here is derived from an EMBL/GenBank/DDBJ whole genome shotgun (WGS) entry which is preliminary data.</text>
</comment>
<reference evidence="11" key="1">
    <citation type="submission" date="2020-09" db="EMBL/GenBank/DDBJ databases">
        <title>Nocardioides sp. strain MJB4 16S ribosomal RNA gene Genome sequencing and assembly.</title>
        <authorList>
            <person name="Kim I."/>
        </authorList>
    </citation>
    <scope>NUCLEOTIDE SEQUENCE</scope>
    <source>
        <strain evidence="11">MJB4</strain>
    </source>
</reference>
<proteinExistence type="inferred from homology"/>
<dbReference type="InterPro" id="IPR034294">
    <property type="entry name" value="Aquaporin_transptr"/>
</dbReference>
<keyword evidence="5 8" id="KW-0812">Transmembrane</keyword>
<evidence type="ECO:0000256" key="4">
    <source>
        <dbReference type="ARBA" id="ARBA00022475"/>
    </source>
</evidence>
<evidence type="ECO:0000256" key="1">
    <source>
        <dbReference type="ARBA" id="ARBA00004651"/>
    </source>
</evidence>
<keyword evidence="12" id="KW-1185">Reference proteome</keyword>
<dbReference type="InterPro" id="IPR022357">
    <property type="entry name" value="MIP_CS"/>
</dbReference>
<dbReference type="Pfam" id="PF00230">
    <property type="entry name" value="MIP"/>
    <property type="match status" value="1"/>
</dbReference>
<dbReference type="Gene3D" id="1.20.1080.10">
    <property type="entry name" value="Glycerol uptake facilitator protein"/>
    <property type="match status" value="1"/>
</dbReference>
<feature type="transmembrane region" description="Helical" evidence="10">
    <location>
        <begin position="39"/>
        <end position="60"/>
    </location>
</feature>